<name>A0A520MGB9_9GAMM</name>
<evidence type="ECO:0000313" key="1">
    <source>
        <dbReference type="EMBL" id="RZO20221.1"/>
    </source>
</evidence>
<sequence length="70" mass="7493">MSTGHVSVAQASNKFCPRSGKAIVEDSLATFKGDTVGFCNPSCRDSFASDISNNPSNTDYFDAVIKENEL</sequence>
<dbReference type="AlphaFoldDB" id="A0A520MGB9"/>
<proteinExistence type="predicted"/>
<accession>A0A520MGB9</accession>
<gene>
    <name evidence="1" type="ORF">EVB03_04700</name>
</gene>
<dbReference type="Proteomes" id="UP000315889">
    <property type="component" value="Unassembled WGS sequence"/>
</dbReference>
<protein>
    <submittedName>
        <fullName evidence="1">YHS domain-containing protein</fullName>
    </submittedName>
</protein>
<evidence type="ECO:0000313" key="2">
    <source>
        <dbReference type="Proteomes" id="UP000315889"/>
    </source>
</evidence>
<comment type="caution">
    <text evidence="1">The sequence shown here is derived from an EMBL/GenBank/DDBJ whole genome shotgun (WGS) entry which is preliminary data.</text>
</comment>
<organism evidence="1 2">
    <name type="scientific">SAR92 clade bacterium</name>
    <dbReference type="NCBI Taxonomy" id="2315479"/>
    <lineage>
        <taxon>Bacteria</taxon>
        <taxon>Pseudomonadati</taxon>
        <taxon>Pseudomonadota</taxon>
        <taxon>Gammaproteobacteria</taxon>
        <taxon>Cellvibrionales</taxon>
        <taxon>Porticoccaceae</taxon>
        <taxon>SAR92 clade</taxon>
    </lineage>
</organism>
<dbReference type="EMBL" id="SHBP01000005">
    <property type="protein sequence ID" value="RZO20221.1"/>
    <property type="molecule type" value="Genomic_DNA"/>
</dbReference>
<reference evidence="1 2" key="1">
    <citation type="submission" date="2019-02" db="EMBL/GenBank/DDBJ databases">
        <title>Prokaryotic population dynamics and viral predation in marine succession experiment using metagenomics: the confinement effect.</title>
        <authorList>
            <person name="Haro-Moreno J.M."/>
            <person name="Rodriguez-Valera F."/>
            <person name="Lopez-Perez M."/>
        </authorList>
    </citation>
    <scope>NUCLEOTIDE SEQUENCE [LARGE SCALE GENOMIC DNA]</scope>
    <source>
        <strain evidence="1">MED-G170</strain>
    </source>
</reference>